<keyword evidence="2" id="KW-1133">Transmembrane helix</keyword>
<accession>A0A1I7YDT7</accession>
<proteinExistence type="predicted"/>
<dbReference type="PROSITE" id="PS50041">
    <property type="entry name" value="C_TYPE_LECTIN_2"/>
    <property type="match status" value="1"/>
</dbReference>
<dbReference type="SMART" id="SM00034">
    <property type="entry name" value="CLECT"/>
    <property type="match status" value="1"/>
</dbReference>
<feature type="domain" description="C-type lectin" evidence="3">
    <location>
        <begin position="160"/>
        <end position="261"/>
    </location>
</feature>
<dbReference type="Gene3D" id="3.10.100.10">
    <property type="entry name" value="Mannose-Binding Protein A, subunit A"/>
    <property type="match status" value="1"/>
</dbReference>
<keyword evidence="4" id="KW-1185">Reference proteome</keyword>
<keyword evidence="2" id="KW-0812">Transmembrane</keyword>
<feature type="transmembrane region" description="Helical" evidence="2">
    <location>
        <begin position="80"/>
        <end position="98"/>
    </location>
</feature>
<dbReference type="InterPro" id="IPR050111">
    <property type="entry name" value="C-type_lectin/snaclec_domain"/>
</dbReference>
<dbReference type="AlphaFoldDB" id="A0A1I7YDT7"/>
<protein>
    <submittedName>
        <fullName evidence="5">C-type lectin domain-containing protein</fullName>
    </submittedName>
</protein>
<evidence type="ECO:0000313" key="5">
    <source>
        <dbReference type="WBParaSite" id="L893_g15310.t1"/>
    </source>
</evidence>
<evidence type="ECO:0000313" key="4">
    <source>
        <dbReference type="Proteomes" id="UP000095287"/>
    </source>
</evidence>
<feature type="region of interest" description="Disordered" evidence="1">
    <location>
        <begin position="1"/>
        <end position="52"/>
    </location>
</feature>
<dbReference type="SUPFAM" id="SSF56436">
    <property type="entry name" value="C-type lectin-like"/>
    <property type="match status" value="1"/>
</dbReference>
<evidence type="ECO:0000256" key="2">
    <source>
        <dbReference type="SAM" id="Phobius"/>
    </source>
</evidence>
<reference evidence="5" key="1">
    <citation type="submission" date="2016-11" db="UniProtKB">
        <authorList>
            <consortium name="WormBaseParasite"/>
        </authorList>
    </citation>
    <scope>IDENTIFICATION</scope>
</reference>
<name>A0A1I7YDT7_9BILA</name>
<evidence type="ECO:0000259" key="3">
    <source>
        <dbReference type="PROSITE" id="PS50041"/>
    </source>
</evidence>
<sequence>MPEENDVPLATIATTGTSGTSSEGKVVKEEVDSSFSSSASQRKLKSESAEKTDSDGNKTVVVVLDQKKKKTSKAKHCRKCFWPCVICFVKVILVVLGYLGYTHWFTEKLSNAVESSKFRPGLFLILFFYTYYLIRKRVLIAVKEIPSGELCPTDWLYFNQTNHCYKYFKQSWTWKGGELFCIGKGAHMASILTREENKYIVSISEIEGTNLSRLSIWIGAYAPNKDNVFVWTDNNTWDFTWFYPGEPVGNDSCLEVRDCCWCPFYIHIMFRCTVVEARMTSAGTISIVTGSERVSFAKRKLVEDKELMDLPWKCTFFSQRCTRTFLPDKLDLFPECAQCARVGVVESAIVVNHGMNR</sequence>
<keyword evidence="2" id="KW-0472">Membrane</keyword>
<dbReference type="Proteomes" id="UP000095287">
    <property type="component" value="Unplaced"/>
</dbReference>
<dbReference type="Pfam" id="PF00059">
    <property type="entry name" value="Lectin_C"/>
    <property type="match status" value="1"/>
</dbReference>
<dbReference type="WBParaSite" id="L893_g15310.t1">
    <property type="protein sequence ID" value="L893_g15310.t1"/>
    <property type="gene ID" value="L893_g15310"/>
</dbReference>
<dbReference type="InterPro" id="IPR016187">
    <property type="entry name" value="CTDL_fold"/>
</dbReference>
<evidence type="ECO:0000256" key="1">
    <source>
        <dbReference type="SAM" id="MobiDB-lite"/>
    </source>
</evidence>
<dbReference type="PANTHER" id="PTHR22803">
    <property type="entry name" value="MANNOSE, PHOSPHOLIPASE, LECTIN RECEPTOR RELATED"/>
    <property type="match status" value="1"/>
</dbReference>
<organism evidence="4 5">
    <name type="scientific">Steinernema glaseri</name>
    <dbReference type="NCBI Taxonomy" id="37863"/>
    <lineage>
        <taxon>Eukaryota</taxon>
        <taxon>Metazoa</taxon>
        <taxon>Ecdysozoa</taxon>
        <taxon>Nematoda</taxon>
        <taxon>Chromadorea</taxon>
        <taxon>Rhabditida</taxon>
        <taxon>Tylenchina</taxon>
        <taxon>Panagrolaimomorpha</taxon>
        <taxon>Strongyloidoidea</taxon>
        <taxon>Steinernematidae</taxon>
        <taxon>Steinernema</taxon>
    </lineage>
</organism>
<dbReference type="InterPro" id="IPR001304">
    <property type="entry name" value="C-type_lectin-like"/>
</dbReference>
<feature type="transmembrane region" description="Helical" evidence="2">
    <location>
        <begin position="118"/>
        <end position="134"/>
    </location>
</feature>
<feature type="compositionally biased region" description="Low complexity" evidence="1">
    <location>
        <begin position="14"/>
        <end position="24"/>
    </location>
</feature>
<dbReference type="InterPro" id="IPR016186">
    <property type="entry name" value="C-type_lectin-like/link_sf"/>
</dbReference>